<evidence type="ECO:0000313" key="2">
    <source>
        <dbReference type="EMBL" id="PXY21998.1"/>
    </source>
</evidence>
<dbReference type="OrthoDB" id="4559844at2"/>
<comment type="caution">
    <text evidence="2">The sequence shown here is derived from an EMBL/GenBank/DDBJ whole genome shotgun (WGS) entry which is preliminary data.</text>
</comment>
<evidence type="ECO:0000256" key="1">
    <source>
        <dbReference type="SAM" id="Phobius"/>
    </source>
</evidence>
<organism evidence="2 3">
    <name type="scientific">Prauserella flavalba</name>
    <dbReference type="NCBI Taxonomy" id="1477506"/>
    <lineage>
        <taxon>Bacteria</taxon>
        <taxon>Bacillati</taxon>
        <taxon>Actinomycetota</taxon>
        <taxon>Actinomycetes</taxon>
        <taxon>Pseudonocardiales</taxon>
        <taxon>Pseudonocardiaceae</taxon>
        <taxon>Prauserella</taxon>
    </lineage>
</organism>
<evidence type="ECO:0000313" key="3">
    <source>
        <dbReference type="Proteomes" id="UP000247892"/>
    </source>
</evidence>
<dbReference type="Proteomes" id="UP000247892">
    <property type="component" value="Unassembled WGS sequence"/>
</dbReference>
<dbReference type="EMBL" id="MASU01000014">
    <property type="protein sequence ID" value="PXY21998.1"/>
    <property type="molecule type" value="Genomic_DNA"/>
</dbReference>
<keyword evidence="1" id="KW-0472">Membrane</keyword>
<reference evidence="2 3" key="1">
    <citation type="submission" date="2016-07" db="EMBL/GenBank/DDBJ databases">
        <title>Draft genome sequence of Prauserella sp. YIM 121212, isolated from alkaline soil.</title>
        <authorList>
            <person name="Ruckert C."/>
            <person name="Albersmeier A."/>
            <person name="Jiang C.-L."/>
            <person name="Jiang Y."/>
            <person name="Kalinowski J."/>
            <person name="Schneider O."/>
            <person name="Winkler A."/>
            <person name="Zotchev S.B."/>
        </authorList>
    </citation>
    <scope>NUCLEOTIDE SEQUENCE [LARGE SCALE GENOMIC DNA]</scope>
    <source>
        <strain evidence="2 3">YIM 121212</strain>
    </source>
</reference>
<dbReference type="RefSeq" id="WP_110342794.1">
    <property type="nucleotide sequence ID" value="NZ_JBHVKT010000096.1"/>
</dbReference>
<gene>
    <name evidence="2" type="ORF">BA062_31165</name>
</gene>
<keyword evidence="3" id="KW-1185">Reference proteome</keyword>
<name>A0A318LCH9_9PSEU</name>
<keyword evidence="1" id="KW-1133">Transmembrane helix</keyword>
<dbReference type="AlphaFoldDB" id="A0A318LCH9"/>
<protein>
    <submittedName>
        <fullName evidence="2">Uncharacterized protein</fullName>
    </submittedName>
</protein>
<proteinExistence type="predicted"/>
<keyword evidence="1" id="KW-0812">Transmembrane</keyword>
<feature type="transmembrane region" description="Helical" evidence="1">
    <location>
        <begin position="20"/>
        <end position="43"/>
    </location>
</feature>
<sequence length="68" mass="7953">MFDGVARWWDSLELWLAQQWFPVQFVLVMAVLIPLCVGLAWLIHRVVDVVADRVSRFRGATRRPDRTS</sequence>
<accession>A0A318LCH9</accession>